<dbReference type="PANTHER" id="PTHR30537:SF5">
    <property type="entry name" value="HTH-TYPE TRANSCRIPTIONAL ACTIVATOR TTDR-RELATED"/>
    <property type="match status" value="1"/>
</dbReference>
<comment type="similarity">
    <text evidence="1">Belongs to the LysR transcriptional regulatory family.</text>
</comment>
<dbReference type="GO" id="GO:0006351">
    <property type="term" value="P:DNA-templated transcription"/>
    <property type="evidence" value="ECO:0007669"/>
    <property type="project" value="TreeGrafter"/>
</dbReference>
<dbReference type="GO" id="GO:0043565">
    <property type="term" value="F:sequence-specific DNA binding"/>
    <property type="evidence" value="ECO:0007669"/>
    <property type="project" value="TreeGrafter"/>
</dbReference>
<keyword evidence="2" id="KW-0805">Transcription regulation</keyword>
<dbReference type="Proteomes" id="UP000004291">
    <property type="component" value="Chromosome"/>
</dbReference>
<evidence type="ECO:0000256" key="1">
    <source>
        <dbReference type="ARBA" id="ARBA00009437"/>
    </source>
</evidence>
<sequence length="307" mass="33188">MNKTSASDEIAIFVRVVERGGFAAAAEETGLTPSGVSKAVTRLEDRLGVKLLQRTTRRLMMTAEGELLLARGRDILAAIESTEAEVMAARGKPRGTIRVNVGTAYAKHRLAPALPEFRERYPEIDLIISVADRRVDVIGEQLDVAIRTGPLTDSSLVARRLGEATRVIAASPAYLAKFGEPKQASDLKHHICLTVTGFSRLSEWPLKIDGKVTPVAIKTAVSCDNADILAEMALAGMGIVRLGSFVIDDALSDGRLKPLLVDCHVSETVPITALMPPGRQHLPRVRAFVDFLVEQTRTSNPAERPGP</sequence>
<dbReference type="CDD" id="cd08422">
    <property type="entry name" value="PBP2_CrgA_like"/>
    <property type="match status" value="1"/>
</dbReference>
<dbReference type="InterPro" id="IPR000847">
    <property type="entry name" value="LysR_HTH_N"/>
</dbReference>
<name>A9DAW5_HOEPD</name>
<dbReference type="FunFam" id="1.10.10.10:FF:000001">
    <property type="entry name" value="LysR family transcriptional regulator"/>
    <property type="match status" value="1"/>
</dbReference>
<keyword evidence="7" id="KW-1185">Reference proteome</keyword>
<accession>A9DAW5</accession>
<dbReference type="STRING" id="411684.HPDFL43_03876"/>
<dbReference type="GO" id="GO:0003700">
    <property type="term" value="F:DNA-binding transcription factor activity"/>
    <property type="evidence" value="ECO:0007669"/>
    <property type="project" value="InterPro"/>
</dbReference>
<dbReference type="InterPro" id="IPR036390">
    <property type="entry name" value="WH_DNA-bd_sf"/>
</dbReference>
<dbReference type="InterPro" id="IPR058163">
    <property type="entry name" value="LysR-type_TF_proteobact-type"/>
</dbReference>
<dbReference type="Pfam" id="PF00126">
    <property type="entry name" value="HTH_1"/>
    <property type="match status" value="1"/>
</dbReference>
<evidence type="ECO:0000256" key="2">
    <source>
        <dbReference type="ARBA" id="ARBA00023015"/>
    </source>
</evidence>
<evidence type="ECO:0000256" key="4">
    <source>
        <dbReference type="ARBA" id="ARBA00023163"/>
    </source>
</evidence>
<keyword evidence="3" id="KW-0238">DNA-binding</keyword>
<dbReference type="AlphaFoldDB" id="A9DAW5"/>
<dbReference type="SUPFAM" id="SSF46785">
    <property type="entry name" value="Winged helix' DNA-binding domain"/>
    <property type="match status" value="1"/>
</dbReference>
<proteinExistence type="inferred from homology"/>
<dbReference type="Gene3D" id="3.40.190.290">
    <property type="match status" value="1"/>
</dbReference>
<evidence type="ECO:0000256" key="3">
    <source>
        <dbReference type="ARBA" id="ARBA00023125"/>
    </source>
</evidence>
<organism evidence="6 7">
    <name type="scientific">Hoeflea phototrophica (strain DSM 17068 / NCIMB 14078 / DFL-43)</name>
    <dbReference type="NCBI Taxonomy" id="411684"/>
    <lineage>
        <taxon>Bacteria</taxon>
        <taxon>Pseudomonadati</taxon>
        <taxon>Pseudomonadota</taxon>
        <taxon>Alphaproteobacteria</taxon>
        <taxon>Hyphomicrobiales</taxon>
        <taxon>Rhizobiaceae</taxon>
        <taxon>Hoeflea</taxon>
    </lineage>
</organism>
<dbReference type="InterPro" id="IPR036388">
    <property type="entry name" value="WH-like_DNA-bd_sf"/>
</dbReference>
<dbReference type="InterPro" id="IPR005119">
    <property type="entry name" value="LysR_subst-bd"/>
</dbReference>
<dbReference type="PANTHER" id="PTHR30537">
    <property type="entry name" value="HTH-TYPE TRANSCRIPTIONAL REGULATOR"/>
    <property type="match status" value="1"/>
</dbReference>
<dbReference type="EMBL" id="ABIA03000002">
    <property type="protein sequence ID" value="EDQ32652.1"/>
    <property type="molecule type" value="Genomic_DNA"/>
</dbReference>
<dbReference type="SUPFAM" id="SSF53850">
    <property type="entry name" value="Periplasmic binding protein-like II"/>
    <property type="match status" value="1"/>
</dbReference>
<dbReference type="OrthoDB" id="9786526at2"/>
<comment type="caution">
    <text evidence="6">The sequence shown here is derived from an EMBL/GenBank/DDBJ whole genome shotgun (WGS) entry which is preliminary data.</text>
</comment>
<keyword evidence="4" id="KW-0804">Transcription</keyword>
<dbReference type="Gene3D" id="1.10.10.10">
    <property type="entry name" value="Winged helix-like DNA-binding domain superfamily/Winged helix DNA-binding domain"/>
    <property type="match status" value="1"/>
</dbReference>
<evidence type="ECO:0000313" key="7">
    <source>
        <dbReference type="Proteomes" id="UP000004291"/>
    </source>
</evidence>
<dbReference type="HOGENOM" id="CLU_039613_16_0_5"/>
<evidence type="ECO:0000259" key="5">
    <source>
        <dbReference type="PROSITE" id="PS50931"/>
    </source>
</evidence>
<protein>
    <submittedName>
        <fullName evidence="6">Transcriptional regulator</fullName>
    </submittedName>
</protein>
<dbReference type="eggNOG" id="COG0583">
    <property type="taxonomic scope" value="Bacteria"/>
</dbReference>
<gene>
    <name evidence="6" type="ORF">HPDFL43_03876</name>
</gene>
<evidence type="ECO:0000313" key="6">
    <source>
        <dbReference type="EMBL" id="EDQ32652.1"/>
    </source>
</evidence>
<dbReference type="RefSeq" id="WP_007196566.1">
    <property type="nucleotide sequence ID" value="NZ_CM002917.1"/>
</dbReference>
<reference evidence="6 7" key="2">
    <citation type="submission" date="2012-06" db="EMBL/GenBank/DDBJ databases">
        <authorList>
            <person name="Fiebig A."/>
        </authorList>
    </citation>
    <scope>NUCLEOTIDE SEQUENCE [LARGE SCALE GENOMIC DNA]</scope>
    <source>
        <strain evidence="6 7">DFL-43</strain>
    </source>
</reference>
<feature type="domain" description="HTH lysR-type" evidence="5">
    <location>
        <begin position="1"/>
        <end position="62"/>
    </location>
</feature>
<dbReference type="Pfam" id="PF03466">
    <property type="entry name" value="LysR_substrate"/>
    <property type="match status" value="1"/>
</dbReference>
<reference evidence="6 7" key="1">
    <citation type="submission" date="2007-10" db="EMBL/GenBank/DDBJ databases">
        <authorList>
            <person name="Wagner-Dobler I."/>
            <person name="Ferriera S."/>
            <person name="Johnson J."/>
            <person name="Kravitz S."/>
            <person name="Beeson K."/>
            <person name="Sutton G."/>
            <person name="Rogers Y.-H."/>
            <person name="Friedman R."/>
            <person name="Frazier M."/>
            <person name="Venter J.C."/>
        </authorList>
    </citation>
    <scope>NUCLEOTIDE SEQUENCE [LARGE SCALE GENOMIC DNA]</scope>
    <source>
        <strain evidence="6 7">DFL-43</strain>
    </source>
</reference>
<dbReference type="PROSITE" id="PS50931">
    <property type="entry name" value="HTH_LYSR"/>
    <property type="match status" value="1"/>
</dbReference>